<feature type="domain" description="DUF218" evidence="2">
    <location>
        <begin position="218"/>
        <end position="365"/>
    </location>
</feature>
<keyword evidence="4" id="KW-1185">Reference proteome</keyword>
<dbReference type="Gene3D" id="3.40.50.620">
    <property type="entry name" value="HUPs"/>
    <property type="match status" value="1"/>
</dbReference>
<reference evidence="4" key="1">
    <citation type="submission" date="2016-09" db="EMBL/GenBank/DDBJ databases">
        <authorList>
            <person name="Varghese N."/>
            <person name="Submissions S."/>
        </authorList>
    </citation>
    <scope>NUCLEOTIDE SEQUENCE [LARGE SCALE GENOMIC DNA]</scope>
    <source>
        <strain evidence="4">ANC 4422</strain>
    </source>
</reference>
<keyword evidence="1" id="KW-0812">Transmembrane</keyword>
<gene>
    <name evidence="3" type="ORF">SAMN05421733_10346</name>
</gene>
<dbReference type="Proteomes" id="UP000242501">
    <property type="component" value="Unassembled WGS sequence"/>
</dbReference>
<dbReference type="STRING" id="1219383.SAMN05421733_10346"/>
<dbReference type="InterPro" id="IPR003848">
    <property type="entry name" value="DUF218"/>
</dbReference>
<feature type="transmembrane region" description="Helical" evidence="1">
    <location>
        <begin position="12"/>
        <end position="35"/>
    </location>
</feature>
<dbReference type="InterPro" id="IPR051599">
    <property type="entry name" value="Cell_Envelope_Assoc"/>
</dbReference>
<proteinExistence type="predicted"/>
<dbReference type="PANTHER" id="PTHR30336:SF20">
    <property type="entry name" value="DUF218 DOMAIN-CONTAINING PROTEIN"/>
    <property type="match status" value="1"/>
</dbReference>
<evidence type="ECO:0000256" key="1">
    <source>
        <dbReference type="SAM" id="Phobius"/>
    </source>
</evidence>
<dbReference type="GO" id="GO:0005886">
    <property type="term" value="C:plasma membrane"/>
    <property type="evidence" value="ECO:0007669"/>
    <property type="project" value="TreeGrafter"/>
</dbReference>
<keyword evidence="1" id="KW-1133">Transmembrane helix</keyword>
<dbReference type="CDD" id="cd06259">
    <property type="entry name" value="YdcF-like"/>
    <property type="match status" value="1"/>
</dbReference>
<organism evidence="3 4">
    <name type="scientific">Acinetobacter boissieri</name>
    <dbReference type="NCBI Taxonomy" id="1219383"/>
    <lineage>
        <taxon>Bacteria</taxon>
        <taxon>Pseudomonadati</taxon>
        <taxon>Pseudomonadota</taxon>
        <taxon>Gammaproteobacteria</taxon>
        <taxon>Moraxellales</taxon>
        <taxon>Moraxellaceae</taxon>
        <taxon>Acinetobacter</taxon>
    </lineage>
</organism>
<sequence>MMSKTIQQLLKLIKWTVWLAILCVCIAVFVFTPFYSKSVLFILNHIVSVEVNVVAAKSQQIAALSEHNDLEPGSALWIARQAYLKVLQDTAQKEDINSLNVIAQRYQVLEKQIQKTTLDEEESASEVVQTKNASEPLSHTEHGQHVHLKQKMQQEVLALSATHSDENTQAMLDKYDYFLKHYPIDKPISPVTDQMTQDLKKLSTTTTEVRADPAKPSAIVVLGGGLTLDKATKKIMVNNYTRLRLETTLQIEQQNPLPILLSGVEAPYMQTWLQARGVDAKLLENRSMNTCENSRFSSLLLQKKGGAPNVILITDAYHMPRTRRLFALNGIATVPVSAPMPEPLTQWRPALQNYDHSRRANYELLATIRDMLFGTSDCREVP</sequence>
<dbReference type="EMBL" id="FMYL01000003">
    <property type="protein sequence ID" value="SDB87167.1"/>
    <property type="molecule type" value="Genomic_DNA"/>
</dbReference>
<dbReference type="AlphaFoldDB" id="A0A1G6GYN9"/>
<evidence type="ECO:0000313" key="3">
    <source>
        <dbReference type="EMBL" id="SDB87167.1"/>
    </source>
</evidence>
<dbReference type="PANTHER" id="PTHR30336">
    <property type="entry name" value="INNER MEMBRANE PROTEIN, PROBABLE PERMEASE"/>
    <property type="match status" value="1"/>
</dbReference>
<protein>
    <submittedName>
        <fullName evidence="3">DUF218 domain-containing protein</fullName>
    </submittedName>
</protein>
<accession>A0A1G6GYN9</accession>
<evidence type="ECO:0000259" key="2">
    <source>
        <dbReference type="Pfam" id="PF02698"/>
    </source>
</evidence>
<evidence type="ECO:0000313" key="4">
    <source>
        <dbReference type="Proteomes" id="UP000242501"/>
    </source>
</evidence>
<name>A0A1G6GYN9_9GAMM</name>
<dbReference type="Pfam" id="PF02698">
    <property type="entry name" value="DUF218"/>
    <property type="match status" value="1"/>
</dbReference>
<keyword evidence="1" id="KW-0472">Membrane</keyword>
<dbReference type="InterPro" id="IPR014729">
    <property type="entry name" value="Rossmann-like_a/b/a_fold"/>
</dbReference>